<name>A0A816III6_BRANA</name>
<proteinExistence type="predicted"/>
<protein>
    <submittedName>
        <fullName evidence="1">(rape) hypothetical protein</fullName>
    </submittedName>
</protein>
<accession>A0A816III6</accession>
<sequence length="36" mass="3795">MDEKGFPPCTAALCVYSSILDAVGNVDHVKDVSSLL</sequence>
<reference evidence="1" key="1">
    <citation type="submission" date="2021-01" db="EMBL/GenBank/DDBJ databases">
        <authorList>
            <consortium name="Genoscope - CEA"/>
            <person name="William W."/>
        </authorList>
    </citation>
    <scope>NUCLEOTIDE SEQUENCE</scope>
</reference>
<dbReference type="EMBL" id="HG994367">
    <property type="protein sequence ID" value="CAF1704691.1"/>
    <property type="molecule type" value="Genomic_DNA"/>
</dbReference>
<dbReference type="Gramene" id="CDX75865">
    <property type="protein sequence ID" value="CDX75865"/>
    <property type="gene ID" value="GSBRNA2T00123840001"/>
</dbReference>
<organism evidence="1">
    <name type="scientific">Brassica napus</name>
    <name type="common">Rape</name>
    <dbReference type="NCBI Taxonomy" id="3708"/>
    <lineage>
        <taxon>Eukaryota</taxon>
        <taxon>Viridiplantae</taxon>
        <taxon>Streptophyta</taxon>
        <taxon>Embryophyta</taxon>
        <taxon>Tracheophyta</taxon>
        <taxon>Spermatophyta</taxon>
        <taxon>Magnoliopsida</taxon>
        <taxon>eudicotyledons</taxon>
        <taxon>Gunneridae</taxon>
        <taxon>Pentapetalae</taxon>
        <taxon>rosids</taxon>
        <taxon>malvids</taxon>
        <taxon>Brassicales</taxon>
        <taxon>Brassicaceae</taxon>
        <taxon>Brassiceae</taxon>
        <taxon>Brassica</taxon>
    </lineage>
</organism>
<dbReference type="Proteomes" id="UP001295469">
    <property type="component" value="Chromosome C03"/>
</dbReference>
<gene>
    <name evidence="1" type="ORF">DARMORV10_C03P48050.1</name>
</gene>
<evidence type="ECO:0000313" key="1">
    <source>
        <dbReference type="EMBL" id="CAF1704691.1"/>
    </source>
</evidence>
<dbReference type="AlphaFoldDB" id="A0A816III6"/>